<feature type="transmembrane region" description="Helical" evidence="2">
    <location>
        <begin position="113"/>
        <end position="129"/>
    </location>
</feature>
<feature type="domain" description="GGDEF" evidence="4">
    <location>
        <begin position="243"/>
        <end position="375"/>
    </location>
</feature>
<feature type="compositionally biased region" description="Low complexity" evidence="1">
    <location>
        <begin position="650"/>
        <end position="663"/>
    </location>
</feature>
<evidence type="ECO:0000313" key="5">
    <source>
        <dbReference type="EMBL" id="POR01333.1"/>
    </source>
</evidence>
<keyword evidence="6" id="KW-1185">Reference proteome</keyword>
<dbReference type="Gene3D" id="3.30.70.270">
    <property type="match status" value="1"/>
</dbReference>
<evidence type="ECO:0000259" key="4">
    <source>
        <dbReference type="PROSITE" id="PS50887"/>
    </source>
</evidence>
<protein>
    <recommendedName>
        <fullName evidence="7">Diguanylate cyclase</fullName>
    </recommendedName>
</protein>
<dbReference type="AlphaFoldDB" id="A0A2S4JPD4"/>
<dbReference type="SMART" id="SM00052">
    <property type="entry name" value="EAL"/>
    <property type="match status" value="1"/>
</dbReference>
<dbReference type="RefSeq" id="WP_103680331.1">
    <property type="nucleotide sequence ID" value="NZ_LPWH01000067.1"/>
</dbReference>
<feature type="transmembrane region" description="Helical" evidence="2">
    <location>
        <begin position="90"/>
        <end position="107"/>
    </location>
</feature>
<feature type="transmembrane region" description="Helical" evidence="2">
    <location>
        <begin position="141"/>
        <end position="161"/>
    </location>
</feature>
<sequence>MAWLPEGPPGGGSQAFPSAPIKDQINTLLDLYLLLGVVFLLLAGVIHALTALLYGPDRQALVMLGADGLSVLLLLAGLAFRRLLGPPQKLALIILVVTPIATLSFIYNGLLGSGTILICTVIMIVVVTVRPRVALVAVGSMLLVFPLLALLVFLGVVSYAPQAALRVNSPLTWIFHGIIMTGFACISGITVNTFRSRLLRHIHELDRSRARVERLAFFDSLTGLPNRHRFEEYLRERLSGRGVKGFVVLLDIKAFRVINAMFGNDRGDRVLRTVAELLQAEEAHPQYYARIGGDEFALWIEGVDGDELQREFARFCAATDRAFPAARHGHRISYYCGVSSYPDDGDSLEVCWRRASIALRWAKEHLREGMVFFAPEMLAGADETLRLQNLLERAIQQREFRVAYQPKVDVHSGKILGVEALARWDSPELGSVSPTIFIPAILRAHLTIPFSRLIFTMILEQMPEIERHYGQGIPVAINASAHFFGMAGFSQYVIDTITRAGVNPSQIIFEITEDVLIEDMPAMQQVLCELTRFGVGVSLDDFGTGFSSLYCIHSLAFTELKIDRSFVEHICSDEKSFKLFHLICSVATLYGLTIVAEGVETQEQADKLKETFCSIAQGFHYARPEILCSGPGQVSPGSGEPPVLELSPGSERPSAAAPERPPS</sequence>
<dbReference type="SUPFAM" id="SSF55073">
    <property type="entry name" value="Nucleotide cyclase"/>
    <property type="match status" value="1"/>
</dbReference>
<evidence type="ECO:0000256" key="1">
    <source>
        <dbReference type="SAM" id="MobiDB-lite"/>
    </source>
</evidence>
<dbReference type="GO" id="GO:0071111">
    <property type="term" value="F:cyclic-guanylate-specific phosphodiesterase activity"/>
    <property type="evidence" value="ECO:0007669"/>
    <property type="project" value="InterPro"/>
</dbReference>
<dbReference type="CDD" id="cd01948">
    <property type="entry name" value="EAL"/>
    <property type="match status" value="1"/>
</dbReference>
<dbReference type="EMBL" id="LPWH01000067">
    <property type="protein sequence ID" value="POR01333.1"/>
    <property type="molecule type" value="Genomic_DNA"/>
</dbReference>
<dbReference type="InterPro" id="IPR000160">
    <property type="entry name" value="GGDEF_dom"/>
</dbReference>
<comment type="caution">
    <text evidence="5">The sequence shown here is derived from an EMBL/GenBank/DDBJ whole genome shotgun (WGS) entry which is preliminary data.</text>
</comment>
<feature type="transmembrane region" description="Helical" evidence="2">
    <location>
        <begin position="60"/>
        <end position="78"/>
    </location>
</feature>
<evidence type="ECO:0000259" key="3">
    <source>
        <dbReference type="PROSITE" id="PS50883"/>
    </source>
</evidence>
<evidence type="ECO:0000256" key="2">
    <source>
        <dbReference type="SAM" id="Phobius"/>
    </source>
</evidence>
<dbReference type="InterPro" id="IPR029787">
    <property type="entry name" value="Nucleotide_cyclase"/>
</dbReference>
<dbReference type="SUPFAM" id="SSF141868">
    <property type="entry name" value="EAL domain-like"/>
    <property type="match status" value="1"/>
</dbReference>
<dbReference type="Gene3D" id="3.20.20.450">
    <property type="entry name" value="EAL domain"/>
    <property type="match status" value="1"/>
</dbReference>
<dbReference type="PROSITE" id="PS50887">
    <property type="entry name" value="GGDEF"/>
    <property type="match status" value="1"/>
</dbReference>
<feature type="transmembrane region" description="Helical" evidence="2">
    <location>
        <begin position="31"/>
        <end position="54"/>
    </location>
</feature>
<name>A0A2S4JPD4_9SPIO</name>
<dbReference type="Pfam" id="PF00990">
    <property type="entry name" value="GGDEF"/>
    <property type="match status" value="1"/>
</dbReference>
<dbReference type="Pfam" id="PF00563">
    <property type="entry name" value="EAL"/>
    <property type="match status" value="1"/>
</dbReference>
<dbReference type="InterPro" id="IPR050706">
    <property type="entry name" value="Cyclic-di-GMP_PDE-like"/>
</dbReference>
<organism evidence="5 6">
    <name type="scientific">Alkalispirochaeta sphaeroplastigenens</name>
    <dbReference type="NCBI Taxonomy" id="1187066"/>
    <lineage>
        <taxon>Bacteria</taxon>
        <taxon>Pseudomonadati</taxon>
        <taxon>Spirochaetota</taxon>
        <taxon>Spirochaetia</taxon>
        <taxon>Spirochaetales</taxon>
        <taxon>Spirochaetaceae</taxon>
        <taxon>Alkalispirochaeta</taxon>
    </lineage>
</organism>
<feature type="region of interest" description="Disordered" evidence="1">
    <location>
        <begin position="630"/>
        <end position="663"/>
    </location>
</feature>
<dbReference type="CDD" id="cd01949">
    <property type="entry name" value="GGDEF"/>
    <property type="match status" value="1"/>
</dbReference>
<dbReference type="InterPro" id="IPR043128">
    <property type="entry name" value="Rev_trsase/Diguanyl_cyclase"/>
</dbReference>
<feature type="domain" description="EAL" evidence="3">
    <location>
        <begin position="384"/>
        <end position="638"/>
    </location>
</feature>
<dbReference type="PROSITE" id="PS50883">
    <property type="entry name" value="EAL"/>
    <property type="match status" value="1"/>
</dbReference>
<dbReference type="PANTHER" id="PTHR33121">
    <property type="entry name" value="CYCLIC DI-GMP PHOSPHODIESTERASE PDEF"/>
    <property type="match status" value="1"/>
</dbReference>
<keyword evidence="2" id="KW-0472">Membrane</keyword>
<evidence type="ECO:0000313" key="6">
    <source>
        <dbReference type="Proteomes" id="UP000237350"/>
    </source>
</evidence>
<reference evidence="6" key="1">
    <citation type="submission" date="2015-12" db="EMBL/GenBank/DDBJ databases">
        <authorList>
            <person name="Lodha T.D."/>
            <person name="Chintalapati S."/>
            <person name="Chintalapati V.R."/>
            <person name="Sravanthi T."/>
        </authorList>
    </citation>
    <scope>NUCLEOTIDE SEQUENCE [LARGE SCALE GENOMIC DNA]</scope>
    <source>
        <strain evidence="6">JC133</strain>
    </source>
</reference>
<dbReference type="InterPro" id="IPR035919">
    <property type="entry name" value="EAL_sf"/>
</dbReference>
<dbReference type="SMART" id="SM00267">
    <property type="entry name" value="GGDEF"/>
    <property type="match status" value="1"/>
</dbReference>
<gene>
    <name evidence="5" type="ORF">AU468_08425</name>
</gene>
<dbReference type="InterPro" id="IPR001633">
    <property type="entry name" value="EAL_dom"/>
</dbReference>
<proteinExistence type="predicted"/>
<dbReference type="OrthoDB" id="366324at2"/>
<dbReference type="PANTHER" id="PTHR33121:SF79">
    <property type="entry name" value="CYCLIC DI-GMP PHOSPHODIESTERASE PDED-RELATED"/>
    <property type="match status" value="1"/>
</dbReference>
<dbReference type="Proteomes" id="UP000237350">
    <property type="component" value="Unassembled WGS sequence"/>
</dbReference>
<dbReference type="NCBIfam" id="TIGR00254">
    <property type="entry name" value="GGDEF"/>
    <property type="match status" value="1"/>
</dbReference>
<evidence type="ECO:0008006" key="7">
    <source>
        <dbReference type="Google" id="ProtNLM"/>
    </source>
</evidence>
<keyword evidence="2" id="KW-0812">Transmembrane</keyword>
<keyword evidence="2" id="KW-1133">Transmembrane helix</keyword>
<accession>A0A2S4JPD4</accession>
<feature type="transmembrane region" description="Helical" evidence="2">
    <location>
        <begin position="173"/>
        <end position="194"/>
    </location>
</feature>